<dbReference type="InterPro" id="IPR036165">
    <property type="entry name" value="YefM-like_sf"/>
</dbReference>
<proteinExistence type="inferred from homology"/>
<evidence type="ECO:0000256" key="3">
    <source>
        <dbReference type="SAM" id="MobiDB-lite"/>
    </source>
</evidence>
<dbReference type="AlphaFoldDB" id="A0A0G0FLJ9"/>
<dbReference type="SUPFAM" id="SSF143120">
    <property type="entry name" value="YefM-like"/>
    <property type="match status" value="1"/>
</dbReference>
<dbReference type="Proteomes" id="UP000034508">
    <property type="component" value="Unassembled WGS sequence"/>
</dbReference>
<evidence type="ECO:0000256" key="1">
    <source>
        <dbReference type="ARBA" id="ARBA00009981"/>
    </source>
</evidence>
<dbReference type="Gene3D" id="3.40.1620.10">
    <property type="entry name" value="YefM-like domain"/>
    <property type="match status" value="1"/>
</dbReference>
<feature type="compositionally biased region" description="Pro residues" evidence="3">
    <location>
        <begin position="89"/>
        <end position="105"/>
    </location>
</feature>
<dbReference type="EMBL" id="LBSM01000002">
    <property type="protein sequence ID" value="KKQ18667.1"/>
    <property type="molecule type" value="Genomic_DNA"/>
</dbReference>
<feature type="compositionally biased region" description="Pro residues" evidence="3">
    <location>
        <begin position="167"/>
        <end position="176"/>
    </location>
</feature>
<evidence type="ECO:0000313" key="4">
    <source>
        <dbReference type="EMBL" id="KKQ18667.1"/>
    </source>
</evidence>
<accession>A0A0G0FLJ9</accession>
<dbReference type="Pfam" id="PF02604">
    <property type="entry name" value="PhdYeFM_antitox"/>
    <property type="match status" value="1"/>
</dbReference>
<feature type="compositionally biased region" description="Pro residues" evidence="3">
    <location>
        <begin position="114"/>
        <end position="126"/>
    </location>
</feature>
<comment type="similarity">
    <text evidence="1 2">Belongs to the phD/YefM antitoxin family.</text>
</comment>
<protein>
    <recommendedName>
        <fullName evidence="2">Antitoxin</fullName>
    </recommendedName>
</protein>
<dbReference type="NCBIfam" id="TIGR01552">
    <property type="entry name" value="phd_fam"/>
    <property type="match status" value="1"/>
</dbReference>
<comment type="caution">
    <text evidence="4">The sequence shown here is derived from an EMBL/GenBank/DDBJ whole genome shotgun (WGS) entry which is preliminary data.</text>
</comment>
<dbReference type="InterPro" id="IPR006442">
    <property type="entry name" value="Antitoxin_Phd/YefM"/>
</dbReference>
<evidence type="ECO:0000313" key="5">
    <source>
        <dbReference type="Proteomes" id="UP000034508"/>
    </source>
</evidence>
<gene>
    <name evidence="4" type="ORF">US31_C0002G0012</name>
</gene>
<name>A0A0G0FLJ9_9BACT</name>
<dbReference type="PRINTS" id="PR01217">
    <property type="entry name" value="PRICHEXTENSN"/>
</dbReference>
<organism evidence="4 5">
    <name type="scientific">Berkelbacteria bacterium GW2011_GWA1_36_9</name>
    <dbReference type="NCBI Taxonomy" id="1618331"/>
    <lineage>
        <taxon>Bacteria</taxon>
        <taxon>Candidatus Berkelbacteria</taxon>
    </lineage>
</organism>
<sequence>MENPLKVSLENIIPLTEARDHFSQIVNEVQKDKLYVLTKGGKPAVAIIDVKYLEHITGGEAKVENIKEEIKKAPEKVGLPPMIEHAKTPPNPIPPTPSTPPPFVPKPAGFAAPQPKPEPPKPPIQNPNPVTFTPTTPKPTPPPPSSNPVPPVSPSVSPNQGELKTPSPTPPPPNNPTPLKTPDTAGEKIDVQFSQEPVEEKIKSANSFQAPDDKTPPGQYGGKQDEPEDMSID</sequence>
<reference evidence="4 5" key="1">
    <citation type="journal article" date="2015" name="Nature">
        <title>rRNA introns, odd ribosomes, and small enigmatic genomes across a large radiation of phyla.</title>
        <authorList>
            <person name="Brown C.T."/>
            <person name="Hug L.A."/>
            <person name="Thomas B.C."/>
            <person name="Sharon I."/>
            <person name="Castelle C.J."/>
            <person name="Singh A."/>
            <person name="Wilkins M.J."/>
            <person name="Williams K.H."/>
            <person name="Banfield J.F."/>
        </authorList>
    </citation>
    <scope>NUCLEOTIDE SEQUENCE [LARGE SCALE GENOMIC DNA]</scope>
</reference>
<feature type="compositionally biased region" description="Low complexity" evidence="3">
    <location>
        <begin position="154"/>
        <end position="166"/>
    </location>
</feature>
<evidence type="ECO:0000256" key="2">
    <source>
        <dbReference type="RuleBase" id="RU362080"/>
    </source>
</evidence>
<comment type="function">
    <text evidence="2">Antitoxin component of a type II toxin-antitoxin (TA) system.</text>
</comment>
<feature type="compositionally biased region" description="Pro residues" evidence="3">
    <location>
        <begin position="136"/>
        <end position="153"/>
    </location>
</feature>
<feature type="region of interest" description="Disordered" evidence="3">
    <location>
        <begin position="74"/>
        <end position="233"/>
    </location>
</feature>